<name>A0ACB8TBZ8_9AGAM</name>
<evidence type="ECO:0000313" key="2">
    <source>
        <dbReference type="Proteomes" id="UP000814140"/>
    </source>
</evidence>
<organism evidence="1 2">
    <name type="scientific">Artomyces pyxidatus</name>
    <dbReference type="NCBI Taxonomy" id="48021"/>
    <lineage>
        <taxon>Eukaryota</taxon>
        <taxon>Fungi</taxon>
        <taxon>Dikarya</taxon>
        <taxon>Basidiomycota</taxon>
        <taxon>Agaricomycotina</taxon>
        <taxon>Agaricomycetes</taxon>
        <taxon>Russulales</taxon>
        <taxon>Auriscalpiaceae</taxon>
        <taxon>Artomyces</taxon>
    </lineage>
</organism>
<reference evidence="1" key="2">
    <citation type="journal article" date="2022" name="New Phytol.">
        <title>Evolutionary transition to the ectomycorrhizal habit in the genomes of a hyperdiverse lineage of mushroom-forming fungi.</title>
        <authorList>
            <person name="Looney B."/>
            <person name="Miyauchi S."/>
            <person name="Morin E."/>
            <person name="Drula E."/>
            <person name="Courty P.E."/>
            <person name="Kohler A."/>
            <person name="Kuo A."/>
            <person name="LaButti K."/>
            <person name="Pangilinan J."/>
            <person name="Lipzen A."/>
            <person name="Riley R."/>
            <person name="Andreopoulos W."/>
            <person name="He G."/>
            <person name="Johnson J."/>
            <person name="Nolan M."/>
            <person name="Tritt A."/>
            <person name="Barry K.W."/>
            <person name="Grigoriev I.V."/>
            <person name="Nagy L.G."/>
            <person name="Hibbett D."/>
            <person name="Henrissat B."/>
            <person name="Matheny P.B."/>
            <person name="Labbe J."/>
            <person name="Martin F.M."/>
        </authorList>
    </citation>
    <scope>NUCLEOTIDE SEQUENCE</scope>
    <source>
        <strain evidence="1">HHB10654</strain>
    </source>
</reference>
<gene>
    <name evidence="1" type="ORF">BV25DRAFT_1836177</name>
</gene>
<evidence type="ECO:0000313" key="1">
    <source>
        <dbReference type="EMBL" id="KAI0065952.1"/>
    </source>
</evidence>
<dbReference type="EMBL" id="MU277194">
    <property type="protein sequence ID" value="KAI0065952.1"/>
    <property type="molecule type" value="Genomic_DNA"/>
</dbReference>
<keyword evidence="2" id="KW-1185">Reference proteome</keyword>
<sequence length="908" mass="98325">MDNHGHNQPALPNPSEYGPLSPNVNITPEQYAENLARISAAFHMNELGLRNYAQKQAQLVAEGRRAEQRLNELRQLESQQTMQRPLLTNATQTYRGLPAPSSHTFQGPATISDISNTTQNIPSYQPFSQDASAMSTNGQPQQTPNNWSHTMATDPTLDNVDPDLHYSNVPFITPQYASFSGQPLYQASNPIQQQPQRPRGQSQSQASHHQSAALNQSTIQERSRSGTSQATIAPAQLQRATVPVTSHEPAVQQAFRQQTAQPQQEAVLRAGRTYSPATEPLTSGDALHKFTKLVSQMRGLMDAQTDEMKAAYRGLVEQYGRDTAQRLAQEALNTHRAQMKANAPASTSLPDPRMGYATPVSTVQGGSNAAAAPIVPSRPQSLATHSQFQSQRIVPPPPGWQASSSTQQFVPPPPSASQTPPSSTNPTAPQAAKVTSNDPSAAALPRRHVPVGPNHQGYQMRPNNIATFVPISPTQSTTTREASFYTYRPFPSSSGNDQLSPPRRYPQFSLDPPVVPQPNISRPPPRPPLSPAKGSLSKDIIRSLKRDSLFAPPSSTASSASSDIGDKRKRRTSDEGKQSARSHDKRPHIEASDTGVAGPSNTVKEMDASSTQTVLDANGDASDWVMPPPSPGPILSVPPDSNIAPEPEPEPARLDAVMDLTDASSSPEFPSTSHGGLLTDSHTQASGFSLAIQGTVEEGLSGEQAVFHTRTPTPPLAATIRSVDEDEDEGIEIVEPHATFEDAKGEGSTEAEWVEVVEETPAISDADTASQASFGRFVLRPGMLGSREEVPMAQASGSRSQHLPERLPSPPPRRRRSRLAYVLVPPPPAYLRPIVQRDVEGSRDSMEGKESEVAAAVVRESTNCLRPRYCQWNGCRTVMNSGEALKHHVQVHVREELARSHRVAITHV</sequence>
<proteinExistence type="predicted"/>
<reference evidence="1" key="1">
    <citation type="submission" date="2021-03" db="EMBL/GenBank/DDBJ databases">
        <authorList>
            <consortium name="DOE Joint Genome Institute"/>
            <person name="Ahrendt S."/>
            <person name="Looney B.P."/>
            <person name="Miyauchi S."/>
            <person name="Morin E."/>
            <person name="Drula E."/>
            <person name="Courty P.E."/>
            <person name="Chicoki N."/>
            <person name="Fauchery L."/>
            <person name="Kohler A."/>
            <person name="Kuo A."/>
            <person name="Labutti K."/>
            <person name="Pangilinan J."/>
            <person name="Lipzen A."/>
            <person name="Riley R."/>
            <person name="Andreopoulos W."/>
            <person name="He G."/>
            <person name="Johnson J."/>
            <person name="Barry K.W."/>
            <person name="Grigoriev I.V."/>
            <person name="Nagy L."/>
            <person name="Hibbett D."/>
            <person name="Henrissat B."/>
            <person name="Matheny P.B."/>
            <person name="Labbe J."/>
            <person name="Martin F."/>
        </authorList>
    </citation>
    <scope>NUCLEOTIDE SEQUENCE</scope>
    <source>
        <strain evidence="1">HHB10654</strain>
    </source>
</reference>
<protein>
    <submittedName>
        <fullName evidence="1">Uncharacterized protein</fullName>
    </submittedName>
</protein>
<comment type="caution">
    <text evidence="1">The sequence shown here is derived from an EMBL/GenBank/DDBJ whole genome shotgun (WGS) entry which is preliminary data.</text>
</comment>
<accession>A0ACB8TBZ8</accession>
<dbReference type="Proteomes" id="UP000814140">
    <property type="component" value="Unassembled WGS sequence"/>
</dbReference>